<protein>
    <submittedName>
        <fullName evidence="1">Uncharacterized protein</fullName>
    </submittedName>
</protein>
<gene>
    <name evidence="1" type="ORF">Mgra_00006124</name>
</gene>
<proteinExistence type="predicted"/>
<accession>A0A8S9ZME0</accession>
<comment type="caution">
    <text evidence="1">The sequence shown here is derived from an EMBL/GenBank/DDBJ whole genome shotgun (WGS) entry which is preliminary data.</text>
</comment>
<reference evidence="1" key="1">
    <citation type="journal article" date="2020" name="Ecol. Evol.">
        <title>Genome structure and content of the rice root-knot nematode (Meloidogyne graminicola).</title>
        <authorList>
            <person name="Phan N.T."/>
            <person name="Danchin E.G.J."/>
            <person name="Klopp C."/>
            <person name="Perfus-Barbeoch L."/>
            <person name="Kozlowski D.K."/>
            <person name="Koutsovoulos G.D."/>
            <person name="Lopez-Roques C."/>
            <person name="Bouchez O."/>
            <person name="Zahm M."/>
            <person name="Besnard G."/>
            <person name="Bellafiore S."/>
        </authorList>
    </citation>
    <scope>NUCLEOTIDE SEQUENCE</scope>
    <source>
        <strain evidence="1">VN-18</strain>
    </source>
</reference>
<keyword evidence="2" id="KW-1185">Reference proteome</keyword>
<name>A0A8S9ZME0_9BILA</name>
<organism evidence="1 2">
    <name type="scientific">Meloidogyne graminicola</name>
    <dbReference type="NCBI Taxonomy" id="189291"/>
    <lineage>
        <taxon>Eukaryota</taxon>
        <taxon>Metazoa</taxon>
        <taxon>Ecdysozoa</taxon>
        <taxon>Nematoda</taxon>
        <taxon>Chromadorea</taxon>
        <taxon>Rhabditida</taxon>
        <taxon>Tylenchina</taxon>
        <taxon>Tylenchomorpha</taxon>
        <taxon>Tylenchoidea</taxon>
        <taxon>Meloidogynidae</taxon>
        <taxon>Meloidogyninae</taxon>
        <taxon>Meloidogyne</taxon>
    </lineage>
</organism>
<dbReference type="Proteomes" id="UP000605970">
    <property type="component" value="Unassembled WGS sequence"/>
</dbReference>
<sequence length="56" mass="6721">MLTQKQRFACVYFMNFNWATQQRKHGVIYAYRWAMVRSAMPQQKTGSKNSEMGRRT</sequence>
<evidence type="ECO:0000313" key="1">
    <source>
        <dbReference type="EMBL" id="KAF7634455.1"/>
    </source>
</evidence>
<dbReference type="AlphaFoldDB" id="A0A8S9ZME0"/>
<evidence type="ECO:0000313" key="2">
    <source>
        <dbReference type="Proteomes" id="UP000605970"/>
    </source>
</evidence>
<dbReference type="EMBL" id="JABEBT010000057">
    <property type="protein sequence ID" value="KAF7634455.1"/>
    <property type="molecule type" value="Genomic_DNA"/>
</dbReference>